<dbReference type="Gene3D" id="1.20.1740.10">
    <property type="entry name" value="Amino acid/polyamine transporter I"/>
    <property type="match status" value="1"/>
</dbReference>
<feature type="transmembrane region" description="Helical" evidence="6">
    <location>
        <begin position="373"/>
        <end position="399"/>
    </location>
</feature>
<name>A0A9E7C721_9ACTN</name>
<dbReference type="RefSeq" id="WP_259313080.1">
    <property type="nucleotide sequence ID" value="NZ_CP087164.1"/>
</dbReference>
<evidence type="ECO:0000256" key="1">
    <source>
        <dbReference type="ARBA" id="ARBA00004651"/>
    </source>
</evidence>
<organism evidence="7 8">
    <name type="scientific">Capillimicrobium parvum</name>
    <dbReference type="NCBI Taxonomy" id="2884022"/>
    <lineage>
        <taxon>Bacteria</taxon>
        <taxon>Bacillati</taxon>
        <taxon>Actinomycetota</taxon>
        <taxon>Thermoleophilia</taxon>
        <taxon>Solirubrobacterales</taxon>
        <taxon>Capillimicrobiaceae</taxon>
        <taxon>Capillimicrobium</taxon>
    </lineage>
</organism>
<dbReference type="InterPro" id="IPR050367">
    <property type="entry name" value="APC_superfamily"/>
</dbReference>
<dbReference type="Pfam" id="PF13520">
    <property type="entry name" value="AA_permease_2"/>
    <property type="match status" value="1"/>
</dbReference>
<feature type="transmembrane region" description="Helical" evidence="6">
    <location>
        <begin position="411"/>
        <end position="433"/>
    </location>
</feature>
<dbReference type="PIRSF" id="PIRSF006060">
    <property type="entry name" value="AA_transporter"/>
    <property type="match status" value="1"/>
</dbReference>
<accession>A0A9E7C721</accession>
<reference evidence="7" key="1">
    <citation type="journal article" date="2022" name="Int. J. Syst. Evol. Microbiol.">
        <title>Pseudomonas aegrilactucae sp. nov. and Pseudomonas morbosilactucae sp. nov., pathogens causing bacterial rot of lettuce in Japan.</title>
        <authorList>
            <person name="Sawada H."/>
            <person name="Fujikawa T."/>
            <person name="Satou M."/>
        </authorList>
    </citation>
    <scope>NUCLEOTIDE SEQUENCE</scope>
    <source>
        <strain evidence="7">0166_1</strain>
    </source>
</reference>
<evidence type="ECO:0000256" key="4">
    <source>
        <dbReference type="ARBA" id="ARBA00022989"/>
    </source>
</evidence>
<keyword evidence="3 6" id="KW-0812">Transmembrane</keyword>
<dbReference type="KEGG" id="sbae:DSM104329_05504"/>
<gene>
    <name evidence="7" type="primary">potE_2</name>
    <name evidence="7" type="ORF">DSM104329_05504</name>
</gene>
<evidence type="ECO:0000313" key="7">
    <source>
        <dbReference type="EMBL" id="UGS39072.1"/>
    </source>
</evidence>
<keyword evidence="8" id="KW-1185">Reference proteome</keyword>
<dbReference type="GO" id="GO:0022857">
    <property type="term" value="F:transmembrane transporter activity"/>
    <property type="evidence" value="ECO:0007669"/>
    <property type="project" value="InterPro"/>
</dbReference>
<feature type="transmembrane region" description="Helical" evidence="6">
    <location>
        <begin position="138"/>
        <end position="157"/>
    </location>
</feature>
<feature type="transmembrane region" description="Helical" evidence="6">
    <location>
        <begin position="341"/>
        <end position="361"/>
    </location>
</feature>
<dbReference type="GO" id="GO:0005886">
    <property type="term" value="C:plasma membrane"/>
    <property type="evidence" value="ECO:0007669"/>
    <property type="project" value="UniProtKB-SubCell"/>
</dbReference>
<proteinExistence type="predicted"/>
<comment type="subcellular location">
    <subcellularLocation>
        <location evidence="1">Cell membrane</location>
        <topology evidence="1">Multi-pass membrane protein</topology>
    </subcellularLocation>
</comment>
<feature type="transmembrane region" description="Helical" evidence="6">
    <location>
        <begin position="239"/>
        <end position="268"/>
    </location>
</feature>
<protein>
    <submittedName>
        <fullName evidence="7">Putrescine transporter PotE</fullName>
    </submittedName>
</protein>
<keyword evidence="4 6" id="KW-1133">Transmembrane helix</keyword>
<feature type="transmembrane region" description="Helical" evidence="6">
    <location>
        <begin position="55"/>
        <end position="75"/>
    </location>
</feature>
<dbReference type="EMBL" id="CP087164">
    <property type="protein sequence ID" value="UGS39072.1"/>
    <property type="molecule type" value="Genomic_DNA"/>
</dbReference>
<feature type="transmembrane region" description="Helical" evidence="6">
    <location>
        <begin position="288"/>
        <end position="320"/>
    </location>
</feature>
<keyword evidence="5 6" id="KW-0472">Membrane</keyword>
<dbReference type="InterPro" id="IPR002293">
    <property type="entry name" value="AA/rel_permease1"/>
</dbReference>
<feature type="transmembrane region" description="Helical" evidence="6">
    <location>
        <begin position="445"/>
        <end position="462"/>
    </location>
</feature>
<dbReference type="PANTHER" id="PTHR42770:SF7">
    <property type="entry name" value="MEMBRANE PROTEIN"/>
    <property type="match status" value="1"/>
</dbReference>
<dbReference type="Proteomes" id="UP001162834">
    <property type="component" value="Chromosome"/>
</dbReference>
<feature type="transmembrane region" description="Helical" evidence="6">
    <location>
        <begin position="205"/>
        <end position="227"/>
    </location>
</feature>
<evidence type="ECO:0000256" key="6">
    <source>
        <dbReference type="SAM" id="Phobius"/>
    </source>
</evidence>
<evidence type="ECO:0000256" key="3">
    <source>
        <dbReference type="ARBA" id="ARBA00022692"/>
    </source>
</evidence>
<dbReference type="AlphaFoldDB" id="A0A9E7C721"/>
<evidence type="ECO:0000313" key="8">
    <source>
        <dbReference type="Proteomes" id="UP001162834"/>
    </source>
</evidence>
<keyword evidence="2" id="KW-1003">Cell membrane</keyword>
<feature type="transmembrane region" description="Helical" evidence="6">
    <location>
        <begin position="29"/>
        <end position="49"/>
    </location>
</feature>
<feature type="transmembrane region" description="Helical" evidence="6">
    <location>
        <begin position="96"/>
        <end position="118"/>
    </location>
</feature>
<dbReference type="PANTHER" id="PTHR42770">
    <property type="entry name" value="AMINO ACID TRANSPORTER-RELATED"/>
    <property type="match status" value="1"/>
</dbReference>
<feature type="transmembrane region" description="Helical" evidence="6">
    <location>
        <begin position="164"/>
        <end position="185"/>
    </location>
</feature>
<sequence>MAEQVGGSGARGGELGPRRLTTVHAVGQALAVGPIFSAGAVTGLVANVAGFNTPLSVLLGSIGALAVAYVVSVYARRYVGAGAMYEYLARSVNNGFGIFSGGIYLLGLLFLGSGGIYIGLCFLLQGFFAAHLDTTIPWWVGGTAGLVIACLLNYFGVRLAVRGVLVLAGLSAIPFLILAISIIVQGGDAGNTLSVFDPGETSTNAVFNGILFAILLFVGFEAAASVAEEMHAPRKAIPIAVIGTVALSGLFYLVVTYAATIGFGHAALDKGAWGGSPSPMGDLAAQYVGKWLSVLIDLAVVLDALSLAIAIMVTAPRLLFALGRDGLLPKVMAKTSRHNTPVAGIVALGVWGVLILVWGGLTSYAPTADENILVTFGIAATAGSFLVETIYVFLAIVAFKLVWDSRKGPGVWWRLVVVLVGLAAPVLAFKGSLDPFPGYPNNQAVWFWWGGMALSLLWYLWLRFTRPDRVRAAAAYAADHMEIGEGEGKEPSAVVPL</sequence>
<evidence type="ECO:0000256" key="5">
    <source>
        <dbReference type="ARBA" id="ARBA00023136"/>
    </source>
</evidence>
<evidence type="ECO:0000256" key="2">
    <source>
        <dbReference type="ARBA" id="ARBA00022475"/>
    </source>
</evidence>